<organism evidence="1 2">
    <name type="scientific">Neisseria elongata subsp. glycolytica ATCC 29315</name>
    <dbReference type="NCBI Taxonomy" id="546263"/>
    <lineage>
        <taxon>Bacteria</taxon>
        <taxon>Pseudomonadati</taxon>
        <taxon>Pseudomonadota</taxon>
        <taxon>Betaproteobacteria</taxon>
        <taxon>Neisseriales</taxon>
        <taxon>Neisseriaceae</taxon>
        <taxon>Neisseria</taxon>
    </lineage>
</organism>
<dbReference type="Proteomes" id="UP000005536">
    <property type="component" value="Unassembled WGS sequence"/>
</dbReference>
<evidence type="ECO:0000313" key="2">
    <source>
        <dbReference type="Proteomes" id="UP000005536"/>
    </source>
</evidence>
<dbReference type="AlphaFoldDB" id="D4DSP3"/>
<comment type="caution">
    <text evidence="1">The sequence shown here is derived from an EMBL/GenBank/DDBJ whole genome shotgun (WGS) entry which is preliminary data.</text>
</comment>
<accession>D4DSP3</accession>
<name>D4DSP3_NEIEG</name>
<proteinExistence type="predicted"/>
<dbReference type="EMBL" id="ADBF01000227">
    <property type="protein sequence ID" value="EFE49077.1"/>
    <property type="molecule type" value="Genomic_DNA"/>
</dbReference>
<gene>
    <name evidence="1" type="ORF">NEIELOOT_02088</name>
</gene>
<sequence>MPACRVRTVRTVFGLPPVNRLPGDSAITPASCIKSACLSISVIKLQVSVNVKCLFAGCPPCMGGVLYRPSEKGFQTASPVPGRLFHGFNQ</sequence>
<evidence type="ECO:0000313" key="1">
    <source>
        <dbReference type="EMBL" id="EFE49077.1"/>
    </source>
</evidence>
<reference evidence="1 2" key="1">
    <citation type="submission" date="2010-02" db="EMBL/GenBank/DDBJ databases">
        <authorList>
            <person name="Weinstock G."/>
            <person name="Sodergren E."/>
            <person name="Clifton S."/>
            <person name="Fulton L."/>
            <person name="Fulton B."/>
            <person name="Courtney L."/>
            <person name="Fronick C."/>
            <person name="Harrison M."/>
            <person name="Strong C."/>
            <person name="Farmer C."/>
            <person name="Delahaunty K."/>
            <person name="Markovic C."/>
            <person name="Hall O."/>
            <person name="Minx P."/>
            <person name="Tomlinson C."/>
            <person name="Mitreva M."/>
            <person name="Nelson J."/>
            <person name="Hou S."/>
            <person name="Wollam A."/>
            <person name="Pepin K.H."/>
            <person name="Johnson M."/>
            <person name="Bhonagiri V."/>
            <person name="Zhang X."/>
            <person name="Suruliraj S."/>
            <person name="Warren W."/>
            <person name="Chinwalla A."/>
            <person name="Mardis E.R."/>
            <person name="Wilson R.K."/>
        </authorList>
    </citation>
    <scope>NUCLEOTIDE SEQUENCE [LARGE SCALE GENOMIC DNA]</scope>
    <source>
        <strain evidence="1 2">ATCC 29315</strain>
    </source>
</reference>
<protein>
    <submittedName>
        <fullName evidence="1">Uncharacterized protein</fullName>
    </submittedName>
</protein>